<sequence>MSISVSVSNPAINPFDDKEAVWLPCAEESAALARNSPSHGKVYTKLSFQDHFLNVFENVALNQPRALLLKNSFVRMNDS</sequence>
<dbReference type="Proteomes" id="UP000054630">
    <property type="component" value="Unassembled WGS sequence"/>
</dbReference>
<accession>A0A0V0RI77</accession>
<keyword evidence="2" id="KW-1185">Reference proteome</keyword>
<proteinExistence type="predicted"/>
<evidence type="ECO:0000313" key="2">
    <source>
        <dbReference type="Proteomes" id="UP000054630"/>
    </source>
</evidence>
<evidence type="ECO:0000313" key="1">
    <source>
        <dbReference type="EMBL" id="KRX14206.1"/>
    </source>
</evidence>
<comment type="caution">
    <text evidence="1">The sequence shown here is derived from an EMBL/GenBank/DDBJ whole genome shotgun (WGS) entry which is preliminary data.</text>
</comment>
<name>A0A0V0RI77_9BILA</name>
<reference evidence="1 2" key="1">
    <citation type="submission" date="2015-01" db="EMBL/GenBank/DDBJ databases">
        <title>Evolution of Trichinella species and genotypes.</title>
        <authorList>
            <person name="Korhonen P.K."/>
            <person name="Edoardo P."/>
            <person name="Giuseppe L.R."/>
            <person name="Gasser R.B."/>
        </authorList>
    </citation>
    <scope>NUCLEOTIDE SEQUENCE [LARGE SCALE GENOMIC DNA]</scope>
    <source>
        <strain evidence="1">ISS37</strain>
    </source>
</reference>
<organism evidence="1 2">
    <name type="scientific">Trichinella nelsoni</name>
    <dbReference type="NCBI Taxonomy" id="6336"/>
    <lineage>
        <taxon>Eukaryota</taxon>
        <taxon>Metazoa</taxon>
        <taxon>Ecdysozoa</taxon>
        <taxon>Nematoda</taxon>
        <taxon>Enoplea</taxon>
        <taxon>Dorylaimia</taxon>
        <taxon>Trichinellida</taxon>
        <taxon>Trichinellidae</taxon>
        <taxon>Trichinella</taxon>
    </lineage>
</organism>
<gene>
    <name evidence="1" type="ORF">T07_3852</name>
</gene>
<dbReference type="EMBL" id="JYDL01000167">
    <property type="protein sequence ID" value="KRX14206.1"/>
    <property type="molecule type" value="Genomic_DNA"/>
</dbReference>
<protein>
    <submittedName>
        <fullName evidence="1">Uncharacterized protein</fullName>
    </submittedName>
</protein>
<dbReference type="AlphaFoldDB" id="A0A0V0RI77"/>